<accession>A0A0A9HJP5</accession>
<protein>
    <submittedName>
        <fullName evidence="1">Uncharacterized protein</fullName>
    </submittedName>
</protein>
<reference evidence="1" key="2">
    <citation type="journal article" date="2015" name="Data Brief">
        <title>Shoot transcriptome of the giant reed, Arundo donax.</title>
        <authorList>
            <person name="Barrero R.A."/>
            <person name="Guerrero F.D."/>
            <person name="Moolhuijzen P."/>
            <person name="Goolsby J.A."/>
            <person name="Tidwell J."/>
            <person name="Bellgard S.E."/>
            <person name="Bellgard M.I."/>
        </authorList>
    </citation>
    <scope>NUCLEOTIDE SEQUENCE</scope>
    <source>
        <tissue evidence="1">Shoot tissue taken approximately 20 cm above the soil surface</tissue>
    </source>
</reference>
<dbReference type="AlphaFoldDB" id="A0A0A9HJP5"/>
<sequence>MMVFGVALSGPPSCVTASTKRSWSSTVQRRRGLGSVVRTRPESPCTHIACLSFELTATAAAVLAFLEEAGNILFPPPPLSL</sequence>
<dbReference type="EMBL" id="GBRH01160914">
    <property type="protein sequence ID" value="JAE36982.1"/>
    <property type="molecule type" value="Transcribed_RNA"/>
</dbReference>
<organism evidence="1">
    <name type="scientific">Arundo donax</name>
    <name type="common">Giant reed</name>
    <name type="synonym">Donax arundinaceus</name>
    <dbReference type="NCBI Taxonomy" id="35708"/>
    <lineage>
        <taxon>Eukaryota</taxon>
        <taxon>Viridiplantae</taxon>
        <taxon>Streptophyta</taxon>
        <taxon>Embryophyta</taxon>
        <taxon>Tracheophyta</taxon>
        <taxon>Spermatophyta</taxon>
        <taxon>Magnoliopsida</taxon>
        <taxon>Liliopsida</taxon>
        <taxon>Poales</taxon>
        <taxon>Poaceae</taxon>
        <taxon>PACMAD clade</taxon>
        <taxon>Arundinoideae</taxon>
        <taxon>Arundineae</taxon>
        <taxon>Arundo</taxon>
    </lineage>
</organism>
<evidence type="ECO:0000313" key="1">
    <source>
        <dbReference type="EMBL" id="JAE36982.1"/>
    </source>
</evidence>
<reference evidence="1" key="1">
    <citation type="submission" date="2014-09" db="EMBL/GenBank/DDBJ databases">
        <authorList>
            <person name="Magalhaes I.L.F."/>
            <person name="Oliveira U."/>
            <person name="Santos F.R."/>
            <person name="Vidigal T.H.D.A."/>
            <person name="Brescovit A.D."/>
            <person name="Santos A.J."/>
        </authorList>
    </citation>
    <scope>NUCLEOTIDE SEQUENCE</scope>
    <source>
        <tissue evidence="1">Shoot tissue taken approximately 20 cm above the soil surface</tissue>
    </source>
</reference>
<name>A0A0A9HJP5_ARUDO</name>
<proteinExistence type="predicted"/>